<gene>
    <name evidence="1" type="ORF">S01H1_66640</name>
</gene>
<dbReference type="EMBL" id="BARS01044075">
    <property type="protein sequence ID" value="GAG32228.1"/>
    <property type="molecule type" value="Genomic_DNA"/>
</dbReference>
<evidence type="ECO:0000313" key="1">
    <source>
        <dbReference type="EMBL" id="GAG32228.1"/>
    </source>
</evidence>
<comment type="caution">
    <text evidence="1">The sequence shown here is derived from an EMBL/GenBank/DDBJ whole genome shotgun (WGS) entry which is preliminary data.</text>
</comment>
<accession>X0X6D3</accession>
<sequence length="47" mass="5521">MDFKEARKILKKYDLSILKRTKNVNGVAIQKDGDNWVMNVLVTEKRN</sequence>
<dbReference type="AlphaFoldDB" id="X0X6D3"/>
<feature type="non-terminal residue" evidence="1">
    <location>
        <position position="47"/>
    </location>
</feature>
<protein>
    <submittedName>
        <fullName evidence="1">Uncharacterized protein</fullName>
    </submittedName>
</protein>
<organism evidence="1">
    <name type="scientific">marine sediment metagenome</name>
    <dbReference type="NCBI Taxonomy" id="412755"/>
    <lineage>
        <taxon>unclassified sequences</taxon>
        <taxon>metagenomes</taxon>
        <taxon>ecological metagenomes</taxon>
    </lineage>
</organism>
<proteinExistence type="predicted"/>
<name>X0X6D3_9ZZZZ</name>
<reference evidence="1" key="1">
    <citation type="journal article" date="2014" name="Front. Microbiol.">
        <title>High frequency of phylogenetically diverse reductive dehalogenase-homologous genes in deep subseafloor sedimentary metagenomes.</title>
        <authorList>
            <person name="Kawai M."/>
            <person name="Futagami T."/>
            <person name="Toyoda A."/>
            <person name="Takaki Y."/>
            <person name="Nishi S."/>
            <person name="Hori S."/>
            <person name="Arai W."/>
            <person name="Tsubouchi T."/>
            <person name="Morono Y."/>
            <person name="Uchiyama I."/>
            <person name="Ito T."/>
            <person name="Fujiyama A."/>
            <person name="Inagaki F."/>
            <person name="Takami H."/>
        </authorList>
    </citation>
    <scope>NUCLEOTIDE SEQUENCE</scope>
    <source>
        <strain evidence="1">Expedition CK06-06</strain>
    </source>
</reference>